<dbReference type="PANTHER" id="PTHR36505">
    <property type="entry name" value="BLR1072 PROTEIN"/>
    <property type="match status" value="1"/>
</dbReference>
<feature type="chain" id="PRO_5011624804" evidence="1">
    <location>
        <begin position="22"/>
        <end position="407"/>
    </location>
</feature>
<protein>
    <submittedName>
        <fullName evidence="3">PRC-barrel domain-containing protein</fullName>
    </submittedName>
</protein>
<dbReference type="SUPFAM" id="SSF50346">
    <property type="entry name" value="PRC-barrel domain"/>
    <property type="match status" value="1"/>
</dbReference>
<dbReference type="AlphaFoldDB" id="A0A1I5NRZ3"/>
<reference evidence="3 4" key="1">
    <citation type="submission" date="2016-10" db="EMBL/GenBank/DDBJ databases">
        <authorList>
            <person name="de Groot N.N."/>
        </authorList>
    </citation>
    <scope>NUCLEOTIDE SEQUENCE [LARGE SCALE GENOMIC DNA]</scope>
    <source>
        <strain evidence="3 4">DSM 19547</strain>
    </source>
</reference>
<dbReference type="RefSeq" id="WP_093419637.1">
    <property type="nucleotide sequence ID" value="NZ_FOXA01000004.1"/>
</dbReference>
<feature type="domain" description="PRC-barrel" evidence="2">
    <location>
        <begin position="212"/>
        <end position="273"/>
    </location>
</feature>
<dbReference type="STRING" id="441119.SAMN04488047_10454"/>
<gene>
    <name evidence="3" type="ORF">SAMN04488047_10454</name>
</gene>
<dbReference type="SUPFAM" id="SSF47473">
    <property type="entry name" value="EF-hand"/>
    <property type="match status" value="1"/>
</dbReference>
<dbReference type="Pfam" id="PF05239">
    <property type="entry name" value="PRC"/>
    <property type="match status" value="1"/>
</dbReference>
<keyword evidence="1" id="KW-0732">Signal</keyword>
<dbReference type="InterPro" id="IPR027275">
    <property type="entry name" value="PRC-brl_dom"/>
</dbReference>
<dbReference type="EMBL" id="FOXA01000004">
    <property type="protein sequence ID" value="SFP24599.1"/>
    <property type="molecule type" value="Genomic_DNA"/>
</dbReference>
<evidence type="ECO:0000313" key="3">
    <source>
        <dbReference type="EMBL" id="SFP24599.1"/>
    </source>
</evidence>
<dbReference type="InterPro" id="IPR011992">
    <property type="entry name" value="EF-hand-dom_pair"/>
</dbReference>
<evidence type="ECO:0000259" key="2">
    <source>
        <dbReference type="Pfam" id="PF05239"/>
    </source>
</evidence>
<dbReference type="OrthoDB" id="6158291at2"/>
<dbReference type="InterPro" id="IPR011033">
    <property type="entry name" value="PRC_barrel-like_sf"/>
</dbReference>
<proteinExistence type="predicted"/>
<name>A0A1I5NRZ3_9RHOB</name>
<dbReference type="PANTHER" id="PTHR36505:SF1">
    <property type="entry name" value="BLR1072 PROTEIN"/>
    <property type="match status" value="1"/>
</dbReference>
<keyword evidence="4" id="KW-1185">Reference proteome</keyword>
<feature type="signal peptide" evidence="1">
    <location>
        <begin position="1"/>
        <end position="21"/>
    </location>
</feature>
<dbReference type="Gene3D" id="1.10.238.10">
    <property type="entry name" value="EF-hand"/>
    <property type="match status" value="1"/>
</dbReference>
<evidence type="ECO:0000256" key="1">
    <source>
        <dbReference type="SAM" id="SignalP"/>
    </source>
</evidence>
<accession>A0A1I5NRZ3</accession>
<dbReference type="Gene3D" id="2.30.30.240">
    <property type="entry name" value="PRC-barrel domain"/>
    <property type="match status" value="1"/>
</dbReference>
<organism evidence="3 4">
    <name type="scientific">Tranquillimonas alkanivorans</name>
    <dbReference type="NCBI Taxonomy" id="441119"/>
    <lineage>
        <taxon>Bacteria</taxon>
        <taxon>Pseudomonadati</taxon>
        <taxon>Pseudomonadota</taxon>
        <taxon>Alphaproteobacteria</taxon>
        <taxon>Rhodobacterales</taxon>
        <taxon>Roseobacteraceae</taxon>
        <taxon>Tranquillimonas</taxon>
    </lineage>
</organism>
<dbReference type="Proteomes" id="UP000199356">
    <property type="component" value="Unassembled WGS sequence"/>
</dbReference>
<sequence length="407" mass="44194">MNRYSTTAMAMVLAVVAGPLAAQTTTWNYAELDQDGNLELDQVEFEPAAEAQFREWDLNADEVVGEDEFYEGLYGLWDVDGDALLSEDEYADGWAMWFGEDMEFVDYEVVDVNADAGLTTDEFATGLGEADAYEGWTGDADLDQETFATGLYETYDVDADAALTEDEFAAMGAMPMTGGGAEIDVEEVISLSEWSYDDLYAGGASAEEFIDEMEVYGVNGEEIGDVEDVIIGANGQILAVIAEVGGFWDIGDTHVSIPWSDVEMGPAEDGIVVPLTEENVDEYGLFEDSWATAGRLTDEPVSDLDDDPLGPRAWRASELIGDYARLRDGDAFTDYGYVNDLILSSGEVSAVVVSPDVGGYGAGYRAYPFYGYGAGWGWTPGAQYYDMPYGANEVGDVDVFDYERMGG</sequence>
<evidence type="ECO:0000313" key="4">
    <source>
        <dbReference type="Proteomes" id="UP000199356"/>
    </source>
</evidence>